<keyword evidence="4" id="KW-1003">Cell membrane</keyword>
<dbReference type="GO" id="GO:0050660">
    <property type="term" value="F:flavin adenine dinucleotide binding"/>
    <property type="evidence" value="ECO:0007669"/>
    <property type="project" value="InterPro"/>
</dbReference>
<dbReference type="GO" id="GO:1902600">
    <property type="term" value="P:proton transmembrane transport"/>
    <property type="evidence" value="ECO:0007669"/>
    <property type="project" value="InterPro"/>
</dbReference>
<keyword evidence="10" id="KW-0406">Ion transport</keyword>
<dbReference type="SMART" id="SM01091">
    <property type="entry name" value="CorC_HlyC"/>
    <property type="match status" value="1"/>
</dbReference>
<evidence type="ECO:0000256" key="11">
    <source>
        <dbReference type="ARBA" id="ARBA00023136"/>
    </source>
</evidence>
<keyword evidence="5" id="KW-0997">Cell inner membrane</keyword>
<evidence type="ECO:0000313" key="15">
    <source>
        <dbReference type="Proteomes" id="UP000076066"/>
    </source>
</evidence>
<evidence type="ECO:0000256" key="2">
    <source>
        <dbReference type="ARBA" id="ARBA00022448"/>
    </source>
</evidence>
<evidence type="ECO:0000256" key="1">
    <source>
        <dbReference type="ARBA" id="ARBA00004651"/>
    </source>
</evidence>
<gene>
    <name evidence="14" type="ORF">AY555_07275</name>
</gene>
<feature type="transmembrane region" description="Helical" evidence="12">
    <location>
        <begin position="193"/>
        <end position="215"/>
    </location>
</feature>
<dbReference type="Pfam" id="PF03471">
    <property type="entry name" value="CorC_HlyC"/>
    <property type="match status" value="1"/>
</dbReference>
<dbReference type="InterPro" id="IPR006037">
    <property type="entry name" value="RCK_C"/>
</dbReference>
<keyword evidence="7 12" id="KW-0812">Transmembrane</keyword>
<dbReference type="SUPFAM" id="SSF56176">
    <property type="entry name" value="FAD-binding/transporter-associated domain-like"/>
    <property type="match status" value="1"/>
</dbReference>
<evidence type="ECO:0000256" key="5">
    <source>
        <dbReference type="ARBA" id="ARBA00022519"/>
    </source>
</evidence>
<keyword evidence="8" id="KW-0630">Potassium</keyword>
<name>A0A143DEQ6_9PROT</name>
<feature type="transmembrane region" description="Helical" evidence="12">
    <location>
        <begin position="119"/>
        <end position="139"/>
    </location>
</feature>
<comment type="subcellular location">
    <subcellularLocation>
        <location evidence="1">Cell membrane</location>
        <topology evidence="1">Multi-pass membrane protein</topology>
    </subcellularLocation>
</comment>
<dbReference type="RefSeq" id="WP_066135200.1">
    <property type="nucleotide sequence ID" value="NZ_CP014525.1"/>
</dbReference>
<evidence type="ECO:0000256" key="6">
    <source>
        <dbReference type="ARBA" id="ARBA00022538"/>
    </source>
</evidence>
<feature type="transmembrane region" description="Helical" evidence="12">
    <location>
        <begin position="59"/>
        <end position="80"/>
    </location>
</feature>
<dbReference type="GO" id="GO:0008324">
    <property type="term" value="F:monoatomic cation transmembrane transporter activity"/>
    <property type="evidence" value="ECO:0007669"/>
    <property type="project" value="InterPro"/>
</dbReference>
<dbReference type="GeneID" id="53316956"/>
<dbReference type="Pfam" id="PF00999">
    <property type="entry name" value="Na_H_Exchanger"/>
    <property type="match status" value="1"/>
</dbReference>
<keyword evidence="15" id="KW-1185">Reference proteome</keyword>
<dbReference type="InterPro" id="IPR005170">
    <property type="entry name" value="Transptr-assoc_dom"/>
</dbReference>
<dbReference type="Gene3D" id="3.30.70.1450">
    <property type="entry name" value="Regulator of K+ conductance, C-terminal domain"/>
    <property type="match status" value="1"/>
</dbReference>
<feature type="transmembrane region" description="Helical" evidence="12">
    <location>
        <begin position="7"/>
        <end position="39"/>
    </location>
</feature>
<dbReference type="Gene3D" id="1.20.1530.20">
    <property type="match status" value="1"/>
</dbReference>
<dbReference type="NCBIfam" id="NF003714">
    <property type="entry name" value="PRK05326.1-1"/>
    <property type="match status" value="1"/>
</dbReference>
<keyword evidence="2" id="KW-0813">Transport</keyword>
<dbReference type="Proteomes" id="UP000076066">
    <property type="component" value="Chromosome"/>
</dbReference>
<dbReference type="NCBIfam" id="NF003715">
    <property type="entry name" value="PRK05326.1-2"/>
    <property type="match status" value="1"/>
</dbReference>
<evidence type="ECO:0000313" key="14">
    <source>
        <dbReference type="EMBL" id="AMW35010.1"/>
    </source>
</evidence>
<evidence type="ECO:0000256" key="8">
    <source>
        <dbReference type="ARBA" id="ARBA00022958"/>
    </source>
</evidence>
<feature type="transmembrane region" description="Helical" evidence="12">
    <location>
        <begin position="365"/>
        <end position="388"/>
    </location>
</feature>
<dbReference type="NCBIfam" id="NF003716">
    <property type="entry name" value="PRK05326.1-3"/>
    <property type="match status" value="1"/>
</dbReference>
<dbReference type="GO" id="GO:0015297">
    <property type="term" value="F:antiporter activity"/>
    <property type="evidence" value="ECO:0007669"/>
    <property type="project" value="UniProtKB-KW"/>
</dbReference>
<keyword evidence="9 12" id="KW-1133">Transmembrane helix</keyword>
<dbReference type="GO" id="GO:0006813">
    <property type="term" value="P:potassium ion transport"/>
    <property type="evidence" value="ECO:0007669"/>
    <property type="project" value="UniProtKB-KW"/>
</dbReference>
<feature type="transmembrane region" description="Helical" evidence="12">
    <location>
        <begin position="275"/>
        <end position="292"/>
    </location>
</feature>
<dbReference type="InterPro" id="IPR036721">
    <property type="entry name" value="RCK_C_sf"/>
</dbReference>
<dbReference type="KEGG" id="hjo:AY555_07275"/>
<dbReference type="GO" id="GO:0005886">
    <property type="term" value="C:plasma membrane"/>
    <property type="evidence" value="ECO:0007669"/>
    <property type="project" value="UniProtKB-SubCell"/>
</dbReference>
<accession>A0A143DEQ6</accession>
<feature type="transmembrane region" description="Helical" evidence="12">
    <location>
        <begin position="304"/>
        <end position="324"/>
    </location>
</feature>
<feature type="domain" description="RCK C-terminal" evidence="13">
    <location>
        <begin position="405"/>
        <end position="487"/>
    </location>
</feature>
<dbReference type="Pfam" id="PF02080">
    <property type="entry name" value="TrkA_C"/>
    <property type="match status" value="1"/>
</dbReference>
<evidence type="ECO:0000259" key="13">
    <source>
        <dbReference type="PROSITE" id="PS51202"/>
    </source>
</evidence>
<reference evidence="14 15" key="1">
    <citation type="submission" date="2016-02" db="EMBL/GenBank/DDBJ databases">
        <title>Complete Genome of H5569, the type strain of the newly described species Haematospirillium jordaniae.</title>
        <authorList>
            <person name="Nicholson A.C."/>
            <person name="Humrighouse B.W."/>
            <person name="Loparov V."/>
            <person name="McQuiston J.R."/>
        </authorList>
    </citation>
    <scope>NUCLEOTIDE SEQUENCE [LARGE SCALE GENOMIC DNA]</scope>
    <source>
        <strain evidence="14 15">H5569</strain>
    </source>
</reference>
<evidence type="ECO:0000256" key="4">
    <source>
        <dbReference type="ARBA" id="ARBA00022475"/>
    </source>
</evidence>
<evidence type="ECO:0000256" key="12">
    <source>
        <dbReference type="SAM" id="Phobius"/>
    </source>
</evidence>
<keyword evidence="11 12" id="KW-0472">Membrane</keyword>
<evidence type="ECO:0000256" key="9">
    <source>
        <dbReference type="ARBA" id="ARBA00022989"/>
    </source>
</evidence>
<dbReference type="AlphaFoldDB" id="A0A143DEQ6"/>
<dbReference type="InterPro" id="IPR038770">
    <property type="entry name" value="Na+/solute_symporter_sf"/>
</dbReference>
<dbReference type="EMBL" id="CP014525">
    <property type="protein sequence ID" value="AMW35010.1"/>
    <property type="molecule type" value="Genomic_DNA"/>
</dbReference>
<feature type="transmembrane region" description="Helical" evidence="12">
    <location>
        <begin position="336"/>
        <end position="359"/>
    </location>
</feature>
<dbReference type="SUPFAM" id="SSF116726">
    <property type="entry name" value="TrkA C-terminal domain-like"/>
    <property type="match status" value="1"/>
</dbReference>
<dbReference type="STRING" id="1549855.AY555_07275"/>
<dbReference type="PROSITE" id="PS51202">
    <property type="entry name" value="RCK_C"/>
    <property type="match status" value="1"/>
</dbReference>
<evidence type="ECO:0000256" key="3">
    <source>
        <dbReference type="ARBA" id="ARBA00022449"/>
    </source>
</evidence>
<keyword evidence="3" id="KW-0050">Antiport</keyword>
<sequence>METANHLILIGGSLLLVAILTGALSTRIGAPLLLVFLGFGMLAGEDGPGGIRFSNFEAIYTAASVAVAIILFDGGLRTSLRSVRRSWGRATALATVGVVITAIITGITAWIAFDSGVLVALLTGTVVASTDAAAVFLLLHQQGSAVRERVSSTLELESGANDPMAVLLTVTLVGMILTNGSTTDSLVTAGLSLFQAFSVGTAIGIGGGAALAFLVNRTLLAPGLYPVMLIAGALSLYGVSHVLGGSGFLTVYLAGIVAGNQRLRAQSVILRFHDGIAWVSQLVLLVGLGLLVTPHQLLPDLVPALAIALTMVFIARPVAVALCLAGSRFALRERAFIAWVGLRGGVPIYLAIIPVLAGIPEAQQIFNITFTVVLVSLTLQGWTIGLAARLLKIEIPPAPAQEGRLEVDIPSNLDRDIVGYTVGESCPMAGRPVSELSLPQRTRILAVLRSGLVVPERMLHTLKTGDFVLFLAPPEHSLTLDRQFLSNSRKKSNTALGDFVIPGATALGPVSLAYEIPVDGPVEGVTIAEWLRDHLADTPSVGDTVSAGPVELVVVQTEGDEIISVGIRLDPTRSDLWDKVLRYLPRWLRVHIHTHE</sequence>
<evidence type="ECO:0000256" key="10">
    <source>
        <dbReference type="ARBA" id="ARBA00023065"/>
    </source>
</evidence>
<dbReference type="OrthoDB" id="9810759at2"/>
<dbReference type="InterPro" id="IPR036318">
    <property type="entry name" value="FAD-bd_PCMH-like_sf"/>
</dbReference>
<organism evidence="14 15">
    <name type="scientific">Haematospirillum jordaniae</name>
    <dbReference type="NCBI Taxonomy" id="1549855"/>
    <lineage>
        <taxon>Bacteria</taxon>
        <taxon>Pseudomonadati</taxon>
        <taxon>Pseudomonadota</taxon>
        <taxon>Alphaproteobacteria</taxon>
        <taxon>Rhodospirillales</taxon>
        <taxon>Novispirillaceae</taxon>
        <taxon>Haematospirillum</taxon>
    </lineage>
</organism>
<dbReference type="PANTHER" id="PTHR32507">
    <property type="entry name" value="NA(+)/H(+) ANTIPORTER 1"/>
    <property type="match status" value="1"/>
</dbReference>
<dbReference type="PANTHER" id="PTHR32507:SF7">
    <property type="entry name" value="K(+)_H(+) ANTIPORTER NHAP2"/>
    <property type="match status" value="1"/>
</dbReference>
<evidence type="ECO:0000256" key="7">
    <source>
        <dbReference type="ARBA" id="ARBA00022692"/>
    </source>
</evidence>
<keyword evidence="6" id="KW-0633">Potassium transport</keyword>
<proteinExistence type="predicted"/>
<protein>
    <submittedName>
        <fullName evidence="14">Sodium:proton antiporter</fullName>
    </submittedName>
</protein>
<dbReference type="InterPro" id="IPR006153">
    <property type="entry name" value="Cation/H_exchanger_TM"/>
</dbReference>
<feature type="transmembrane region" description="Helical" evidence="12">
    <location>
        <begin position="92"/>
        <end position="113"/>
    </location>
</feature>